<sequence>MFELPLCSSSWYSNYLSLSLLCRQREACNFEERMTAEVPSLSTEHGSKSKEKHSRRWKS</sequence>
<proteinExistence type="predicted"/>
<comment type="caution">
    <text evidence="2">The sequence shown here is derived from an EMBL/GenBank/DDBJ whole genome shotgun (WGS) entry which is preliminary data.</text>
</comment>
<accession>A0AAV2B7D7</accession>
<gene>
    <name evidence="2" type="ORF">LARSCL_LOCUS17499</name>
</gene>
<evidence type="ECO:0000256" key="1">
    <source>
        <dbReference type="SAM" id="MobiDB-lite"/>
    </source>
</evidence>
<evidence type="ECO:0000313" key="3">
    <source>
        <dbReference type="Proteomes" id="UP001497382"/>
    </source>
</evidence>
<evidence type="ECO:0000313" key="2">
    <source>
        <dbReference type="EMBL" id="CAL1292136.1"/>
    </source>
</evidence>
<protein>
    <submittedName>
        <fullName evidence="2">Uncharacterized protein</fullName>
    </submittedName>
</protein>
<feature type="region of interest" description="Disordered" evidence="1">
    <location>
        <begin position="38"/>
        <end position="59"/>
    </location>
</feature>
<organism evidence="2 3">
    <name type="scientific">Larinioides sclopetarius</name>
    <dbReference type="NCBI Taxonomy" id="280406"/>
    <lineage>
        <taxon>Eukaryota</taxon>
        <taxon>Metazoa</taxon>
        <taxon>Ecdysozoa</taxon>
        <taxon>Arthropoda</taxon>
        <taxon>Chelicerata</taxon>
        <taxon>Arachnida</taxon>
        <taxon>Araneae</taxon>
        <taxon>Araneomorphae</taxon>
        <taxon>Entelegynae</taxon>
        <taxon>Araneoidea</taxon>
        <taxon>Araneidae</taxon>
        <taxon>Larinioides</taxon>
    </lineage>
</organism>
<reference evidence="2 3" key="1">
    <citation type="submission" date="2024-04" db="EMBL/GenBank/DDBJ databases">
        <authorList>
            <person name="Rising A."/>
            <person name="Reimegard J."/>
            <person name="Sonavane S."/>
            <person name="Akerstrom W."/>
            <person name="Nylinder S."/>
            <person name="Hedman E."/>
            <person name="Kallberg Y."/>
        </authorList>
    </citation>
    <scope>NUCLEOTIDE SEQUENCE [LARGE SCALE GENOMIC DNA]</scope>
</reference>
<feature type="compositionally biased region" description="Basic residues" evidence="1">
    <location>
        <begin position="50"/>
        <end position="59"/>
    </location>
</feature>
<keyword evidence="3" id="KW-1185">Reference proteome</keyword>
<name>A0AAV2B7D7_9ARAC</name>
<dbReference type="EMBL" id="CAXIEN010000300">
    <property type="protein sequence ID" value="CAL1292136.1"/>
    <property type="molecule type" value="Genomic_DNA"/>
</dbReference>
<dbReference type="Proteomes" id="UP001497382">
    <property type="component" value="Unassembled WGS sequence"/>
</dbReference>
<dbReference type="AlphaFoldDB" id="A0AAV2B7D7"/>